<comment type="caution">
    <text evidence="2">The sequence shown here is derived from an EMBL/GenBank/DDBJ whole genome shotgun (WGS) entry which is preliminary data.</text>
</comment>
<accession>A0A8J6HEW6</accession>
<dbReference type="Proteomes" id="UP000719412">
    <property type="component" value="Unassembled WGS sequence"/>
</dbReference>
<reference evidence="2" key="1">
    <citation type="journal article" date="2020" name="J Insects Food Feed">
        <title>The yellow mealworm (Tenebrio molitor) genome: a resource for the emerging insects as food and feed industry.</title>
        <authorList>
            <person name="Eriksson T."/>
            <person name="Andere A."/>
            <person name="Kelstrup H."/>
            <person name="Emery V."/>
            <person name="Picard C."/>
        </authorList>
    </citation>
    <scope>NUCLEOTIDE SEQUENCE</scope>
    <source>
        <strain evidence="2">Stoneville</strain>
        <tissue evidence="2">Whole head</tissue>
    </source>
</reference>
<sequence length="486" mass="55720">MMMLHHILAETFGNFWITNIHSAGSVKEDRIIGLPDDSVRNCTERVSNMCYEIEDITIEKSMLRRTHSTPLEPSRPKVESIYDGITSTSVSQKKTKESFSKKYIDACASYSHENDDIGTVFGHQYETILEQVANTLTDVYKDNSRIQDVDIYNTFLKELITKIKDIGSEIEDIPPEATTLRKTHSTPLKSRRPNVESIYDGITSTSVSHKKNNESSSKKNIDICAIHAHEDDGTVFSHQYETILDQTANTLTNVHKGNSRMQAVDICNYFMTQLKRKIKEKDAKMYDSIQNYTVISKHVYEVIGEKVRPQSTETEFDSDDTYAEYLGPSKKHRSYILEGNSETSSSFGSADHLKYFKEEKDDVRISASTPYLSPKSFRPKSNCPENLRSLWQQNIKQKNIEGKFSKLYVPNNKNEKDQVEVSPENYVERAYLTVIPISEESSTQSVKEQYFETFSVKNEKEKKSPPPVPPKKFRIRTISSEDEKLL</sequence>
<dbReference type="AlphaFoldDB" id="A0A8J6HEW6"/>
<gene>
    <name evidence="2" type="ORF">GEV33_009387</name>
</gene>
<organism evidence="2 3">
    <name type="scientific">Tenebrio molitor</name>
    <name type="common">Yellow mealworm beetle</name>
    <dbReference type="NCBI Taxonomy" id="7067"/>
    <lineage>
        <taxon>Eukaryota</taxon>
        <taxon>Metazoa</taxon>
        <taxon>Ecdysozoa</taxon>
        <taxon>Arthropoda</taxon>
        <taxon>Hexapoda</taxon>
        <taxon>Insecta</taxon>
        <taxon>Pterygota</taxon>
        <taxon>Neoptera</taxon>
        <taxon>Endopterygota</taxon>
        <taxon>Coleoptera</taxon>
        <taxon>Polyphaga</taxon>
        <taxon>Cucujiformia</taxon>
        <taxon>Tenebrionidae</taxon>
        <taxon>Tenebrio</taxon>
    </lineage>
</organism>
<protein>
    <submittedName>
        <fullName evidence="2">Uncharacterized protein</fullName>
    </submittedName>
</protein>
<evidence type="ECO:0000313" key="3">
    <source>
        <dbReference type="Proteomes" id="UP000719412"/>
    </source>
</evidence>
<proteinExistence type="predicted"/>
<keyword evidence="3" id="KW-1185">Reference proteome</keyword>
<evidence type="ECO:0000256" key="1">
    <source>
        <dbReference type="SAM" id="MobiDB-lite"/>
    </source>
</evidence>
<evidence type="ECO:0000313" key="2">
    <source>
        <dbReference type="EMBL" id="KAH0813405.1"/>
    </source>
</evidence>
<reference evidence="2" key="2">
    <citation type="submission" date="2021-08" db="EMBL/GenBank/DDBJ databases">
        <authorList>
            <person name="Eriksson T."/>
        </authorList>
    </citation>
    <scope>NUCLEOTIDE SEQUENCE</scope>
    <source>
        <strain evidence="2">Stoneville</strain>
        <tissue evidence="2">Whole head</tissue>
    </source>
</reference>
<name>A0A8J6HEW6_TENMO</name>
<feature type="region of interest" description="Disordered" evidence="1">
    <location>
        <begin position="458"/>
        <end position="486"/>
    </location>
</feature>
<dbReference type="EMBL" id="JABDTM020025304">
    <property type="protein sequence ID" value="KAH0813405.1"/>
    <property type="molecule type" value="Genomic_DNA"/>
</dbReference>